<dbReference type="Gene3D" id="3.40.50.150">
    <property type="entry name" value="Vaccinia Virus protein VP39"/>
    <property type="match status" value="1"/>
</dbReference>
<dbReference type="KEGG" id="nwr:E3U44_06390"/>
<dbReference type="CDD" id="cd02440">
    <property type="entry name" value="AdoMet_MTases"/>
    <property type="match status" value="1"/>
</dbReference>
<dbReference type="EMBL" id="CP038033">
    <property type="protein sequence ID" value="QBQ54175.1"/>
    <property type="molecule type" value="Genomic_DNA"/>
</dbReference>
<dbReference type="InterPro" id="IPR029063">
    <property type="entry name" value="SAM-dependent_MTases_sf"/>
</dbReference>
<feature type="domain" description="Methyltransferase type 11" evidence="1">
    <location>
        <begin position="43"/>
        <end position="128"/>
    </location>
</feature>
<dbReference type="InterPro" id="IPR050508">
    <property type="entry name" value="Methyltransf_Superfamily"/>
</dbReference>
<dbReference type="InterPro" id="IPR013216">
    <property type="entry name" value="Methyltransf_11"/>
</dbReference>
<dbReference type="Proteomes" id="UP000294325">
    <property type="component" value="Chromosome"/>
</dbReference>
<sequence length="210" mass="23170">MPRTMSFELHHQRYDEWFLRHAAAYHSELLAVRALLPWRGLGLSIGVGTGRFAAPLGVQAGIDPAHEVLAYASKRGISVVQSIAEALPFADHSFDYALCVTTICFVDDAGAMLREAHRVLKSGGALVIGFIDRTSELGQHYLAHQAENVFYRDATFFSAAEVEQLLHDTGFSEPVWVQTLSKTLEETREIEPLRASYGGGAFVVVKVNRP</sequence>
<reference evidence="2 3" key="1">
    <citation type="submission" date="2019-03" db="EMBL/GenBank/DDBJ databases">
        <title>The genome sequence of Nitrosococcus wardiae strain D1FHST reveals the archetypal metabolic capacity of ammonia-oxidizing Gammaproteobacteria.</title>
        <authorList>
            <person name="Wang L."/>
            <person name="Lim C.K."/>
            <person name="Hanson T.E."/>
            <person name="Dang H."/>
            <person name="Klotz M.G."/>
        </authorList>
    </citation>
    <scope>NUCLEOTIDE SEQUENCE [LARGE SCALE GENOMIC DNA]</scope>
    <source>
        <strain evidence="2 3">D1FHS</strain>
    </source>
</reference>
<dbReference type="OrthoDB" id="939937at2"/>
<dbReference type="GO" id="GO:0008757">
    <property type="term" value="F:S-adenosylmethionine-dependent methyltransferase activity"/>
    <property type="evidence" value="ECO:0007669"/>
    <property type="project" value="InterPro"/>
</dbReference>
<accession>A0A4V1AVS7</accession>
<dbReference type="SUPFAM" id="SSF53335">
    <property type="entry name" value="S-adenosyl-L-methionine-dependent methyltransferases"/>
    <property type="match status" value="1"/>
</dbReference>
<dbReference type="Pfam" id="PF08241">
    <property type="entry name" value="Methyltransf_11"/>
    <property type="match status" value="1"/>
</dbReference>
<organism evidence="2 3">
    <name type="scientific">Nitrosococcus wardiae</name>
    <dbReference type="NCBI Taxonomy" id="1814290"/>
    <lineage>
        <taxon>Bacteria</taxon>
        <taxon>Pseudomonadati</taxon>
        <taxon>Pseudomonadota</taxon>
        <taxon>Gammaproteobacteria</taxon>
        <taxon>Chromatiales</taxon>
        <taxon>Chromatiaceae</taxon>
        <taxon>Nitrosococcus</taxon>
    </lineage>
</organism>
<protein>
    <submittedName>
        <fullName evidence="2">Class I SAM-dependent methyltransferase</fullName>
    </submittedName>
</protein>
<name>A0A4V1AVS7_9GAMM</name>
<evidence type="ECO:0000259" key="1">
    <source>
        <dbReference type="Pfam" id="PF08241"/>
    </source>
</evidence>
<dbReference type="PANTHER" id="PTHR42912">
    <property type="entry name" value="METHYLTRANSFERASE"/>
    <property type="match status" value="1"/>
</dbReference>
<evidence type="ECO:0000313" key="2">
    <source>
        <dbReference type="EMBL" id="QBQ54175.1"/>
    </source>
</evidence>
<evidence type="ECO:0000313" key="3">
    <source>
        <dbReference type="Proteomes" id="UP000294325"/>
    </source>
</evidence>
<keyword evidence="2" id="KW-0489">Methyltransferase</keyword>
<keyword evidence="3" id="KW-1185">Reference proteome</keyword>
<keyword evidence="2" id="KW-0808">Transferase</keyword>
<dbReference type="AlphaFoldDB" id="A0A4V1AVS7"/>
<dbReference type="GO" id="GO:0032259">
    <property type="term" value="P:methylation"/>
    <property type="evidence" value="ECO:0007669"/>
    <property type="project" value="UniProtKB-KW"/>
</dbReference>
<proteinExistence type="predicted"/>
<dbReference type="PANTHER" id="PTHR42912:SF80">
    <property type="entry name" value="METHYLTRANSFERASE DOMAIN-CONTAINING PROTEIN"/>
    <property type="match status" value="1"/>
</dbReference>
<gene>
    <name evidence="2" type="ORF">E3U44_06390</name>
</gene>